<evidence type="ECO:0000313" key="5">
    <source>
        <dbReference type="EMBL" id="PJI93252.1"/>
    </source>
</evidence>
<dbReference type="CDD" id="cd07989">
    <property type="entry name" value="LPLAT_AGPAT-like"/>
    <property type="match status" value="1"/>
</dbReference>
<dbReference type="GO" id="GO:0006654">
    <property type="term" value="P:phosphatidic acid biosynthetic process"/>
    <property type="evidence" value="ECO:0007669"/>
    <property type="project" value="TreeGrafter"/>
</dbReference>
<evidence type="ECO:0000256" key="1">
    <source>
        <dbReference type="ARBA" id="ARBA00022679"/>
    </source>
</evidence>
<keyword evidence="1 5" id="KW-0808">Transferase</keyword>
<organism evidence="5 6">
    <name type="scientific">Luteimicrobium subarcticum</name>
    <dbReference type="NCBI Taxonomy" id="620910"/>
    <lineage>
        <taxon>Bacteria</taxon>
        <taxon>Bacillati</taxon>
        <taxon>Actinomycetota</taxon>
        <taxon>Actinomycetes</taxon>
        <taxon>Micrococcales</taxon>
        <taxon>Luteimicrobium</taxon>
    </lineage>
</organism>
<dbReference type="AlphaFoldDB" id="A0A2M8WQN2"/>
<reference evidence="5 6" key="1">
    <citation type="submission" date="2017-11" db="EMBL/GenBank/DDBJ databases">
        <title>Genomic Encyclopedia of Archaeal and Bacterial Type Strains, Phase II (KMG-II): From Individual Species to Whole Genera.</title>
        <authorList>
            <person name="Goeker M."/>
        </authorList>
    </citation>
    <scope>NUCLEOTIDE SEQUENCE [LARGE SCALE GENOMIC DNA]</scope>
    <source>
        <strain evidence="5 6">DSM 22413</strain>
    </source>
</reference>
<feature type="domain" description="Phospholipid/glycerol acyltransferase" evidence="4">
    <location>
        <begin position="42"/>
        <end position="160"/>
    </location>
</feature>
<protein>
    <submittedName>
        <fullName evidence="5">1-acyl-sn-glycerol-3-phosphate acyltransferase</fullName>
    </submittedName>
</protein>
<accession>A0A2M8WQN2</accession>
<dbReference type="SMART" id="SM00563">
    <property type="entry name" value="PlsC"/>
    <property type="match status" value="1"/>
</dbReference>
<evidence type="ECO:0000313" key="6">
    <source>
        <dbReference type="Proteomes" id="UP000231586"/>
    </source>
</evidence>
<comment type="caution">
    <text evidence="5">The sequence shown here is derived from an EMBL/GenBank/DDBJ whole genome shotgun (WGS) entry which is preliminary data.</text>
</comment>
<dbReference type="GO" id="GO:0003841">
    <property type="term" value="F:1-acylglycerol-3-phosphate O-acyltransferase activity"/>
    <property type="evidence" value="ECO:0007669"/>
    <property type="project" value="TreeGrafter"/>
</dbReference>
<dbReference type="PANTHER" id="PTHR10434:SF55">
    <property type="entry name" value="POSSIBLE ACYLTRANSFERASE"/>
    <property type="match status" value="1"/>
</dbReference>
<dbReference type="Proteomes" id="UP000231586">
    <property type="component" value="Unassembled WGS sequence"/>
</dbReference>
<gene>
    <name evidence="5" type="ORF">CLV34_1820</name>
</gene>
<dbReference type="GO" id="GO:0005886">
    <property type="term" value="C:plasma membrane"/>
    <property type="evidence" value="ECO:0007669"/>
    <property type="project" value="TreeGrafter"/>
</dbReference>
<name>A0A2M8WQN2_9MICO</name>
<sequence>MPKAHPSSFGYRVIAGIVRPLMSSITRRDWQGGENMPSDSGFIVASNHMTNFDPLTLAHYVYDNGHEPRILAKSSLWKVFGLRQVLDATRMIPVARGSVDAGESLRVATRELHEGACIAIFPEGTLTRDPDLWPMAGKTGMARLALTSRVPVVPVAQWGAQDVLGRYSKVFKPFPRKLVHVHAGTPVDLSDLYDRPLDTVTLREATDRVLDAITALLAEIRGEQPPAERFDMRRKPAAGGGDAVPRDEA</sequence>
<evidence type="ECO:0000256" key="3">
    <source>
        <dbReference type="SAM" id="MobiDB-lite"/>
    </source>
</evidence>
<keyword evidence="6" id="KW-1185">Reference proteome</keyword>
<dbReference type="PANTHER" id="PTHR10434">
    <property type="entry name" value="1-ACYL-SN-GLYCEROL-3-PHOSPHATE ACYLTRANSFERASE"/>
    <property type="match status" value="1"/>
</dbReference>
<dbReference type="EMBL" id="PGTZ01000008">
    <property type="protein sequence ID" value="PJI93252.1"/>
    <property type="molecule type" value="Genomic_DNA"/>
</dbReference>
<dbReference type="RefSeq" id="WP_245859130.1">
    <property type="nucleotide sequence ID" value="NZ_PGTZ01000008.1"/>
</dbReference>
<dbReference type="SUPFAM" id="SSF69593">
    <property type="entry name" value="Glycerol-3-phosphate (1)-acyltransferase"/>
    <property type="match status" value="1"/>
</dbReference>
<feature type="region of interest" description="Disordered" evidence="3">
    <location>
        <begin position="224"/>
        <end position="249"/>
    </location>
</feature>
<keyword evidence="2 5" id="KW-0012">Acyltransferase</keyword>
<evidence type="ECO:0000256" key="2">
    <source>
        <dbReference type="ARBA" id="ARBA00023315"/>
    </source>
</evidence>
<proteinExistence type="predicted"/>
<dbReference type="Pfam" id="PF01553">
    <property type="entry name" value="Acyltransferase"/>
    <property type="match status" value="1"/>
</dbReference>
<evidence type="ECO:0000259" key="4">
    <source>
        <dbReference type="SMART" id="SM00563"/>
    </source>
</evidence>
<dbReference type="InterPro" id="IPR002123">
    <property type="entry name" value="Plipid/glycerol_acylTrfase"/>
</dbReference>
<feature type="compositionally biased region" description="Basic and acidic residues" evidence="3">
    <location>
        <begin position="224"/>
        <end position="234"/>
    </location>
</feature>